<dbReference type="InterPro" id="IPR000485">
    <property type="entry name" value="AsnC-type_HTH_dom"/>
</dbReference>
<dbReference type="SUPFAM" id="SSF54909">
    <property type="entry name" value="Dimeric alpha+beta barrel"/>
    <property type="match status" value="1"/>
</dbReference>
<evidence type="ECO:0000313" key="6">
    <source>
        <dbReference type="Proteomes" id="UP001595833"/>
    </source>
</evidence>
<dbReference type="RefSeq" id="WP_344039532.1">
    <property type="nucleotide sequence ID" value="NZ_BAAAKE010000017.1"/>
</dbReference>
<dbReference type="PANTHER" id="PTHR30154:SF34">
    <property type="entry name" value="TRANSCRIPTIONAL REGULATOR AZLB"/>
    <property type="match status" value="1"/>
</dbReference>
<reference evidence="6" key="1">
    <citation type="journal article" date="2019" name="Int. J. Syst. Evol. Microbiol.">
        <title>The Global Catalogue of Microorganisms (GCM) 10K type strain sequencing project: providing services to taxonomists for standard genome sequencing and annotation.</title>
        <authorList>
            <consortium name="The Broad Institute Genomics Platform"/>
            <consortium name="The Broad Institute Genome Sequencing Center for Infectious Disease"/>
            <person name="Wu L."/>
            <person name="Ma J."/>
        </authorList>
    </citation>
    <scope>NUCLEOTIDE SEQUENCE [LARGE SCALE GENOMIC DNA]</scope>
    <source>
        <strain evidence="6">KCTC 12848</strain>
    </source>
</reference>
<dbReference type="EMBL" id="JBHSJB010000018">
    <property type="protein sequence ID" value="MFC5056172.1"/>
    <property type="molecule type" value="Genomic_DNA"/>
</dbReference>
<protein>
    <submittedName>
        <fullName evidence="5">Lrp/AsnC family transcriptional regulator</fullName>
    </submittedName>
</protein>
<dbReference type="Proteomes" id="UP001595833">
    <property type="component" value="Unassembled WGS sequence"/>
</dbReference>
<keyword evidence="1" id="KW-0805">Transcription regulation</keyword>
<dbReference type="InterPro" id="IPR036390">
    <property type="entry name" value="WH_DNA-bd_sf"/>
</dbReference>
<feature type="domain" description="HTH asnC-type" evidence="4">
    <location>
        <begin position="6"/>
        <end position="66"/>
    </location>
</feature>
<dbReference type="PANTHER" id="PTHR30154">
    <property type="entry name" value="LEUCINE-RESPONSIVE REGULATORY PROTEIN"/>
    <property type="match status" value="1"/>
</dbReference>
<keyword evidence="6" id="KW-1185">Reference proteome</keyword>
<evidence type="ECO:0000256" key="2">
    <source>
        <dbReference type="ARBA" id="ARBA00023125"/>
    </source>
</evidence>
<gene>
    <name evidence="5" type="ORF">ACFPFM_20745</name>
</gene>
<evidence type="ECO:0000259" key="4">
    <source>
        <dbReference type="PROSITE" id="PS50956"/>
    </source>
</evidence>
<keyword evidence="3" id="KW-0804">Transcription</keyword>
<accession>A0ABV9Y3D7</accession>
<dbReference type="PRINTS" id="PR00033">
    <property type="entry name" value="HTHASNC"/>
</dbReference>
<organism evidence="5 6">
    <name type="scientific">Saccharothrix xinjiangensis</name>
    <dbReference type="NCBI Taxonomy" id="204798"/>
    <lineage>
        <taxon>Bacteria</taxon>
        <taxon>Bacillati</taxon>
        <taxon>Actinomycetota</taxon>
        <taxon>Actinomycetes</taxon>
        <taxon>Pseudonocardiales</taxon>
        <taxon>Pseudonocardiaceae</taxon>
        <taxon>Saccharothrix</taxon>
    </lineage>
</organism>
<proteinExistence type="predicted"/>
<dbReference type="InterPro" id="IPR019888">
    <property type="entry name" value="Tscrpt_reg_AsnC-like"/>
</dbReference>
<dbReference type="InterPro" id="IPR019887">
    <property type="entry name" value="Tscrpt_reg_AsnC/Lrp_C"/>
</dbReference>
<evidence type="ECO:0000313" key="5">
    <source>
        <dbReference type="EMBL" id="MFC5056172.1"/>
    </source>
</evidence>
<dbReference type="Pfam" id="PF01037">
    <property type="entry name" value="AsnC_trans_reg"/>
    <property type="match status" value="1"/>
</dbReference>
<keyword evidence="2" id="KW-0238">DNA-binding</keyword>
<sequence>MPRIALDDIDHALLALLQQDSARTLAALGELAGLSPSAVQRRIGRYRDAGLIDRTVAVLDPRKAVDVLLAVCTVTLDRESVEAHEEFRARVLANPHVQQVYNVSGDCDYVVILATTGMAHHREVADEVLKSAPNIRRYTTMFVLDPVRTTLTLPTVEPR</sequence>
<dbReference type="Pfam" id="PF13404">
    <property type="entry name" value="HTH_AsnC-type"/>
    <property type="match status" value="1"/>
</dbReference>
<dbReference type="Gene3D" id="1.10.10.10">
    <property type="entry name" value="Winged helix-like DNA-binding domain superfamily/Winged helix DNA-binding domain"/>
    <property type="match status" value="1"/>
</dbReference>
<evidence type="ECO:0000256" key="3">
    <source>
        <dbReference type="ARBA" id="ARBA00023163"/>
    </source>
</evidence>
<dbReference type="InterPro" id="IPR011008">
    <property type="entry name" value="Dimeric_a/b-barrel"/>
</dbReference>
<dbReference type="PROSITE" id="PS50956">
    <property type="entry name" value="HTH_ASNC_2"/>
    <property type="match status" value="1"/>
</dbReference>
<comment type="caution">
    <text evidence="5">The sequence shown here is derived from an EMBL/GenBank/DDBJ whole genome shotgun (WGS) entry which is preliminary data.</text>
</comment>
<dbReference type="SMART" id="SM00344">
    <property type="entry name" value="HTH_ASNC"/>
    <property type="match status" value="1"/>
</dbReference>
<dbReference type="SUPFAM" id="SSF46785">
    <property type="entry name" value="Winged helix' DNA-binding domain"/>
    <property type="match status" value="1"/>
</dbReference>
<dbReference type="InterPro" id="IPR036388">
    <property type="entry name" value="WH-like_DNA-bd_sf"/>
</dbReference>
<dbReference type="Gene3D" id="3.30.70.920">
    <property type="match status" value="1"/>
</dbReference>
<evidence type="ECO:0000256" key="1">
    <source>
        <dbReference type="ARBA" id="ARBA00023015"/>
    </source>
</evidence>
<name>A0ABV9Y3D7_9PSEU</name>